<dbReference type="Proteomes" id="UP000237246">
    <property type="component" value="Unassembled WGS sequence"/>
</dbReference>
<evidence type="ECO:0000313" key="3">
    <source>
        <dbReference type="Proteomes" id="UP000237246"/>
    </source>
</evidence>
<sequence>MYQAAKPRRASKLYLYISSFIYCCLYLFSTYCNRDRLLVLNFPTMNDWF</sequence>
<keyword evidence="3" id="KW-1185">Reference proteome</keyword>
<comment type="caution">
    <text evidence="2">The sequence shown here is derived from an EMBL/GenBank/DDBJ whole genome shotgun (WGS) entry which is preliminary data.</text>
</comment>
<feature type="transmembrane region" description="Helical" evidence="1">
    <location>
        <begin position="12"/>
        <end position="31"/>
    </location>
</feature>
<evidence type="ECO:0000256" key="1">
    <source>
        <dbReference type="SAM" id="Phobius"/>
    </source>
</evidence>
<accession>A0A2P4T4K3</accession>
<dbReference type="AlphaFoldDB" id="A0A2P4T4K3"/>
<keyword evidence="1" id="KW-0472">Membrane</keyword>
<keyword evidence="1" id="KW-1133">Transmembrane helix</keyword>
<evidence type="ECO:0000313" key="2">
    <source>
        <dbReference type="EMBL" id="POI31278.1"/>
    </source>
</evidence>
<organism evidence="2 3">
    <name type="scientific">Bambusicola thoracicus</name>
    <name type="common">Chinese bamboo-partridge</name>
    <name type="synonym">Perdix thoracica</name>
    <dbReference type="NCBI Taxonomy" id="9083"/>
    <lineage>
        <taxon>Eukaryota</taxon>
        <taxon>Metazoa</taxon>
        <taxon>Chordata</taxon>
        <taxon>Craniata</taxon>
        <taxon>Vertebrata</taxon>
        <taxon>Euteleostomi</taxon>
        <taxon>Archelosauria</taxon>
        <taxon>Archosauria</taxon>
        <taxon>Dinosauria</taxon>
        <taxon>Saurischia</taxon>
        <taxon>Theropoda</taxon>
        <taxon>Coelurosauria</taxon>
        <taxon>Aves</taxon>
        <taxon>Neognathae</taxon>
        <taxon>Galloanserae</taxon>
        <taxon>Galliformes</taxon>
        <taxon>Phasianidae</taxon>
        <taxon>Perdicinae</taxon>
        <taxon>Bambusicola</taxon>
    </lineage>
</organism>
<proteinExistence type="predicted"/>
<keyword evidence="1" id="KW-0812">Transmembrane</keyword>
<reference evidence="2 3" key="1">
    <citation type="submission" date="2018-01" db="EMBL/GenBank/DDBJ databases">
        <title>Comparison of the Chinese Bamboo Partridge and Red Junglefowl genome sequences highlights the importance of demography in genome evolution.</title>
        <authorList>
            <person name="Tiley G.P."/>
            <person name="Kimball R.T."/>
            <person name="Braun E.L."/>
            <person name="Burleigh J.G."/>
        </authorList>
    </citation>
    <scope>NUCLEOTIDE SEQUENCE [LARGE SCALE GENOMIC DNA]</scope>
    <source>
        <strain evidence="2">RTK389</strain>
        <tissue evidence="2">Blood</tissue>
    </source>
</reference>
<dbReference type="EMBL" id="PPHD01009109">
    <property type="protein sequence ID" value="POI31278.1"/>
    <property type="molecule type" value="Genomic_DNA"/>
</dbReference>
<protein>
    <submittedName>
        <fullName evidence="2">Uncharacterized protein</fullName>
    </submittedName>
</protein>
<gene>
    <name evidence="2" type="ORF">CIB84_004971</name>
</gene>
<name>A0A2P4T4K3_BAMTH</name>